<organism evidence="18 19">
    <name type="scientific">Varunaivibrio sulfuroxidans</name>
    <dbReference type="NCBI Taxonomy" id="1773489"/>
    <lineage>
        <taxon>Bacteria</taxon>
        <taxon>Pseudomonadati</taxon>
        <taxon>Pseudomonadota</taxon>
        <taxon>Alphaproteobacteria</taxon>
        <taxon>Rhodospirillales</taxon>
        <taxon>Magnetovibrionaceae</taxon>
        <taxon>Varunaivibrio</taxon>
    </lineage>
</organism>
<keyword evidence="9 15" id="KW-0460">Magnesium</keyword>
<dbReference type="GO" id="GO:0005829">
    <property type="term" value="C:cytosol"/>
    <property type="evidence" value="ECO:0007669"/>
    <property type="project" value="TreeGrafter"/>
</dbReference>
<dbReference type="InterPro" id="IPR036420">
    <property type="entry name" value="BRCT_dom_sf"/>
</dbReference>
<feature type="binding site" evidence="15">
    <location>
        <position position="198"/>
    </location>
    <ligand>
        <name>NAD(+)</name>
        <dbReference type="ChEBI" id="CHEBI:57540"/>
    </ligand>
</feature>
<dbReference type="SUPFAM" id="SSF47781">
    <property type="entry name" value="RuvA domain 2-like"/>
    <property type="match status" value="1"/>
</dbReference>
<dbReference type="FunFam" id="2.40.50.140:FF:000012">
    <property type="entry name" value="DNA ligase"/>
    <property type="match status" value="1"/>
</dbReference>
<keyword evidence="7 15" id="KW-0227">DNA damage</keyword>
<dbReference type="GO" id="GO:0006260">
    <property type="term" value="P:DNA replication"/>
    <property type="evidence" value="ECO:0007669"/>
    <property type="project" value="UniProtKB-KW"/>
</dbReference>
<dbReference type="FunFam" id="3.30.470.30:FF:000001">
    <property type="entry name" value="DNA ligase"/>
    <property type="match status" value="1"/>
</dbReference>
<evidence type="ECO:0000256" key="11">
    <source>
        <dbReference type="ARBA" id="ARBA00023204"/>
    </source>
</evidence>
<dbReference type="RefSeq" id="WP_132939278.1">
    <property type="nucleotide sequence ID" value="NZ_CP119676.1"/>
</dbReference>
<dbReference type="InterPro" id="IPR041663">
    <property type="entry name" value="DisA/LigA_HHH"/>
</dbReference>
<dbReference type="InterPro" id="IPR004150">
    <property type="entry name" value="NAD_DNA_ligase_OB"/>
</dbReference>
<feature type="binding site" evidence="15">
    <location>
        <position position="438"/>
    </location>
    <ligand>
        <name>Zn(2+)</name>
        <dbReference type="ChEBI" id="CHEBI:29105"/>
    </ligand>
</feature>
<dbReference type="InterPro" id="IPR001679">
    <property type="entry name" value="DNA_ligase"/>
</dbReference>
<dbReference type="InterPro" id="IPR004149">
    <property type="entry name" value="Znf_DNAligase_C4"/>
</dbReference>
<dbReference type="InterPro" id="IPR033136">
    <property type="entry name" value="DNA_ligase_CS"/>
</dbReference>
<comment type="function">
    <text evidence="1 15">DNA ligase that catalyzes the formation of phosphodiester linkages between 5'-phosphoryl and 3'-hydroxyl groups in double-stranded DNA using NAD as a coenzyme and as the energy source for the reaction. It is essential for DNA replication and repair of damaged DNA.</text>
</comment>
<reference evidence="18 19" key="1">
    <citation type="submission" date="2019-03" db="EMBL/GenBank/DDBJ databases">
        <title>Genomic Encyclopedia of Type Strains, Phase IV (KMG-IV): sequencing the most valuable type-strain genomes for metagenomic binning, comparative biology and taxonomic classification.</title>
        <authorList>
            <person name="Goeker M."/>
        </authorList>
    </citation>
    <scope>NUCLEOTIDE SEQUENCE [LARGE SCALE GENOMIC DNA]</scope>
    <source>
        <strain evidence="18 19">DSM 101688</strain>
    </source>
</reference>
<dbReference type="InterPro" id="IPR018239">
    <property type="entry name" value="DNA_ligase_AS"/>
</dbReference>
<dbReference type="InterPro" id="IPR012340">
    <property type="entry name" value="NA-bd_OB-fold"/>
</dbReference>
<dbReference type="SUPFAM" id="SSF52113">
    <property type="entry name" value="BRCT domain"/>
    <property type="match status" value="1"/>
</dbReference>
<feature type="binding site" evidence="15">
    <location>
        <begin position="98"/>
        <end position="99"/>
    </location>
    <ligand>
        <name>NAD(+)</name>
        <dbReference type="ChEBI" id="CHEBI:57540"/>
    </ligand>
</feature>
<evidence type="ECO:0000256" key="15">
    <source>
        <dbReference type="HAMAP-Rule" id="MF_01588"/>
    </source>
</evidence>
<feature type="binding site" evidence="15">
    <location>
        <position position="459"/>
    </location>
    <ligand>
        <name>Zn(2+)</name>
        <dbReference type="ChEBI" id="CHEBI:29105"/>
    </ligand>
</feature>
<comment type="similarity">
    <text evidence="14 15">Belongs to the NAD-dependent DNA ligase family. LigA subfamily.</text>
</comment>
<dbReference type="PANTHER" id="PTHR23389:SF9">
    <property type="entry name" value="DNA LIGASE"/>
    <property type="match status" value="1"/>
</dbReference>
<protein>
    <recommendedName>
        <fullName evidence="3 15">DNA ligase</fullName>
        <ecNumber evidence="2 15">6.5.1.2</ecNumber>
    </recommendedName>
    <alternativeName>
        <fullName evidence="15">Polydeoxyribonucleotide synthase [NAD(+)]</fullName>
    </alternativeName>
</protein>
<dbReference type="GO" id="GO:0046872">
    <property type="term" value="F:metal ion binding"/>
    <property type="evidence" value="ECO:0007669"/>
    <property type="project" value="UniProtKB-KW"/>
</dbReference>
<evidence type="ECO:0000256" key="9">
    <source>
        <dbReference type="ARBA" id="ARBA00022842"/>
    </source>
</evidence>
<gene>
    <name evidence="15" type="primary">ligA</name>
    <name evidence="18" type="ORF">EDD55_106162</name>
</gene>
<evidence type="ECO:0000256" key="6">
    <source>
        <dbReference type="ARBA" id="ARBA00022723"/>
    </source>
</evidence>
<comment type="catalytic activity">
    <reaction evidence="13 15 16">
        <text>NAD(+) + (deoxyribonucleotide)n-3'-hydroxyl + 5'-phospho-(deoxyribonucleotide)m = (deoxyribonucleotide)n+m + AMP + beta-nicotinamide D-nucleotide.</text>
        <dbReference type="EC" id="6.5.1.2"/>
    </reaction>
</comment>
<dbReference type="PIRSF" id="PIRSF001604">
    <property type="entry name" value="LigA"/>
    <property type="match status" value="1"/>
</dbReference>
<dbReference type="Pfam" id="PF03120">
    <property type="entry name" value="OB_DNA_ligase"/>
    <property type="match status" value="1"/>
</dbReference>
<dbReference type="PROSITE" id="PS50172">
    <property type="entry name" value="BRCT"/>
    <property type="match status" value="1"/>
</dbReference>
<dbReference type="OrthoDB" id="9759736at2"/>
<dbReference type="NCBIfam" id="TIGR00575">
    <property type="entry name" value="dnlj"/>
    <property type="match status" value="1"/>
</dbReference>
<evidence type="ECO:0000256" key="2">
    <source>
        <dbReference type="ARBA" id="ARBA00012722"/>
    </source>
</evidence>
<dbReference type="InterPro" id="IPR013839">
    <property type="entry name" value="DNAligase_adenylation"/>
</dbReference>
<dbReference type="Gene3D" id="3.30.470.30">
    <property type="entry name" value="DNA ligase/mRNA capping enzyme"/>
    <property type="match status" value="1"/>
</dbReference>
<evidence type="ECO:0000256" key="4">
    <source>
        <dbReference type="ARBA" id="ARBA00022598"/>
    </source>
</evidence>
<dbReference type="PROSITE" id="PS01056">
    <property type="entry name" value="DNA_LIGASE_N2"/>
    <property type="match status" value="1"/>
</dbReference>
<feature type="binding site" evidence="15">
    <location>
        <begin position="49"/>
        <end position="53"/>
    </location>
    <ligand>
        <name>NAD(+)</name>
        <dbReference type="ChEBI" id="CHEBI:57540"/>
    </ligand>
</feature>
<dbReference type="PROSITE" id="PS01055">
    <property type="entry name" value="DNA_LIGASE_N1"/>
    <property type="match status" value="1"/>
</dbReference>
<proteinExistence type="inferred from homology"/>
<dbReference type="Gene3D" id="2.40.50.140">
    <property type="entry name" value="Nucleic acid-binding proteins"/>
    <property type="match status" value="1"/>
</dbReference>
<keyword evidence="11 15" id="KW-0234">DNA repair</keyword>
<dbReference type="PANTHER" id="PTHR23389">
    <property type="entry name" value="CHROMOSOME TRANSMISSION FIDELITY FACTOR 18"/>
    <property type="match status" value="1"/>
</dbReference>
<dbReference type="SMART" id="SM00292">
    <property type="entry name" value="BRCT"/>
    <property type="match status" value="1"/>
</dbReference>
<evidence type="ECO:0000313" key="18">
    <source>
        <dbReference type="EMBL" id="TCS62204.1"/>
    </source>
</evidence>
<dbReference type="Gene3D" id="3.40.50.10190">
    <property type="entry name" value="BRCT domain"/>
    <property type="match status" value="1"/>
</dbReference>
<keyword evidence="10 15" id="KW-0520">NAD</keyword>
<dbReference type="InterPro" id="IPR013840">
    <property type="entry name" value="DNAligase_N"/>
</dbReference>
<comment type="caution">
    <text evidence="18">The sequence shown here is derived from an EMBL/GenBank/DDBJ whole genome shotgun (WGS) entry which is preliminary data.</text>
</comment>
<evidence type="ECO:0000256" key="3">
    <source>
        <dbReference type="ARBA" id="ARBA00013308"/>
    </source>
</evidence>
<dbReference type="HAMAP" id="MF_01588">
    <property type="entry name" value="DNA_ligase_A"/>
    <property type="match status" value="1"/>
</dbReference>
<dbReference type="NCBIfam" id="NF005932">
    <property type="entry name" value="PRK07956.1"/>
    <property type="match status" value="1"/>
</dbReference>
<dbReference type="CDD" id="cd17748">
    <property type="entry name" value="BRCT_DNA_ligase_like"/>
    <property type="match status" value="1"/>
</dbReference>
<keyword evidence="4 15" id="KW-0436">Ligase</keyword>
<evidence type="ECO:0000256" key="13">
    <source>
        <dbReference type="ARBA" id="ARBA00034005"/>
    </source>
</evidence>
<evidence type="ECO:0000256" key="7">
    <source>
        <dbReference type="ARBA" id="ARBA00022763"/>
    </source>
</evidence>
<feature type="binding site" evidence="15">
    <location>
        <position position="341"/>
    </location>
    <ligand>
        <name>NAD(+)</name>
        <dbReference type="ChEBI" id="CHEBI:57540"/>
    </ligand>
</feature>
<dbReference type="SMART" id="SM00532">
    <property type="entry name" value="LIGANc"/>
    <property type="match status" value="1"/>
</dbReference>
<dbReference type="CDD" id="cd00114">
    <property type="entry name" value="LIGANc"/>
    <property type="match status" value="1"/>
</dbReference>
<keyword evidence="6 15" id="KW-0479">Metal-binding</keyword>
<evidence type="ECO:0000259" key="17">
    <source>
        <dbReference type="PROSITE" id="PS50172"/>
    </source>
</evidence>
<dbReference type="SUPFAM" id="SSF50249">
    <property type="entry name" value="Nucleic acid-binding proteins"/>
    <property type="match status" value="1"/>
</dbReference>
<dbReference type="Pfam" id="PF01653">
    <property type="entry name" value="DNA_ligase_aden"/>
    <property type="match status" value="1"/>
</dbReference>
<dbReference type="EC" id="6.5.1.2" evidence="2 15"/>
<dbReference type="EMBL" id="SLZW01000006">
    <property type="protein sequence ID" value="TCS62204.1"/>
    <property type="molecule type" value="Genomic_DNA"/>
</dbReference>
<evidence type="ECO:0000256" key="1">
    <source>
        <dbReference type="ARBA" id="ARBA00004067"/>
    </source>
</evidence>
<evidence type="ECO:0000313" key="19">
    <source>
        <dbReference type="Proteomes" id="UP000295304"/>
    </source>
</evidence>
<dbReference type="SUPFAM" id="SSF56091">
    <property type="entry name" value="DNA ligase/mRNA capping enzyme, catalytic domain"/>
    <property type="match status" value="1"/>
</dbReference>
<evidence type="ECO:0000256" key="5">
    <source>
        <dbReference type="ARBA" id="ARBA00022705"/>
    </source>
</evidence>
<dbReference type="GO" id="GO:0003911">
    <property type="term" value="F:DNA ligase (NAD+) activity"/>
    <property type="evidence" value="ECO:0007669"/>
    <property type="project" value="UniProtKB-UniRule"/>
</dbReference>
<keyword evidence="5 15" id="KW-0235">DNA replication</keyword>
<evidence type="ECO:0000256" key="8">
    <source>
        <dbReference type="ARBA" id="ARBA00022833"/>
    </source>
</evidence>
<dbReference type="Proteomes" id="UP000295304">
    <property type="component" value="Unassembled WGS sequence"/>
</dbReference>
<dbReference type="Pfam" id="PF00533">
    <property type="entry name" value="BRCT"/>
    <property type="match status" value="1"/>
</dbReference>
<keyword evidence="19" id="KW-1185">Reference proteome</keyword>
<dbReference type="Gene3D" id="1.10.287.610">
    <property type="entry name" value="Helix hairpin bin"/>
    <property type="match status" value="1"/>
</dbReference>
<feature type="binding site" evidence="15">
    <location>
        <position position="158"/>
    </location>
    <ligand>
        <name>NAD(+)</name>
        <dbReference type="ChEBI" id="CHEBI:57540"/>
    </ligand>
</feature>
<feature type="binding site" evidence="15">
    <location>
        <position position="135"/>
    </location>
    <ligand>
        <name>NAD(+)</name>
        <dbReference type="ChEBI" id="CHEBI:57540"/>
    </ligand>
</feature>
<comment type="cofactor">
    <cofactor evidence="15">
        <name>Mg(2+)</name>
        <dbReference type="ChEBI" id="CHEBI:18420"/>
    </cofactor>
    <cofactor evidence="15">
        <name>Mn(2+)</name>
        <dbReference type="ChEBI" id="CHEBI:29035"/>
    </cofactor>
</comment>
<feature type="domain" description="BRCT" evidence="17">
    <location>
        <begin position="630"/>
        <end position="703"/>
    </location>
</feature>
<evidence type="ECO:0000256" key="12">
    <source>
        <dbReference type="ARBA" id="ARBA00023211"/>
    </source>
</evidence>
<feature type="active site" description="N6-AMP-lysine intermediate" evidence="15">
    <location>
        <position position="137"/>
    </location>
</feature>
<comment type="caution">
    <text evidence="15">Lacks conserved residue(s) required for the propagation of feature annotation.</text>
</comment>
<accession>A0A4R3J9M4</accession>
<dbReference type="InterPro" id="IPR010994">
    <property type="entry name" value="RuvA_2-like"/>
</dbReference>
<evidence type="ECO:0000256" key="14">
    <source>
        <dbReference type="ARBA" id="ARBA00060881"/>
    </source>
</evidence>
<dbReference type="InterPro" id="IPR001357">
    <property type="entry name" value="BRCT_dom"/>
</dbReference>
<evidence type="ECO:0000256" key="10">
    <source>
        <dbReference type="ARBA" id="ARBA00023027"/>
    </source>
</evidence>
<dbReference type="Pfam" id="PF12826">
    <property type="entry name" value="HHH_2"/>
    <property type="match status" value="1"/>
</dbReference>
<dbReference type="Pfam" id="PF03119">
    <property type="entry name" value="DNA_ligase_ZBD"/>
    <property type="match status" value="1"/>
</dbReference>
<dbReference type="GO" id="GO:0006281">
    <property type="term" value="P:DNA repair"/>
    <property type="evidence" value="ECO:0007669"/>
    <property type="project" value="UniProtKB-KW"/>
</dbReference>
<feature type="binding site" evidence="15">
    <location>
        <position position="317"/>
    </location>
    <ligand>
        <name>NAD(+)</name>
        <dbReference type="ChEBI" id="CHEBI:57540"/>
    </ligand>
</feature>
<name>A0A4R3J9M4_9PROT</name>
<keyword evidence="12 15" id="KW-0464">Manganese</keyword>
<dbReference type="Gene3D" id="6.20.10.30">
    <property type="match status" value="1"/>
</dbReference>
<dbReference type="AlphaFoldDB" id="A0A4R3J9M4"/>
<keyword evidence="8 15" id="KW-0862">Zinc</keyword>
<dbReference type="Gene3D" id="1.10.150.20">
    <property type="entry name" value="5' to 3' exonuclease, C-terminal subdomain"/>
    <property type="match status" value="2"/>
</dbReference>
<feature type="binding site" evidence="15">
    <location>
        <position position="435"/>
    </location>
    <ligand>
        <name>Zn(2+)</name>
        <dbReference type="ChEBI" id="CHEBI:29105"/>
    </ligand>
</feature>
<evidence type="ECO:0000256" key="16">
    <source>
        <dbReference type="RuleBase" id="RU000618"/>
    </source>
</evidence>
<sequence>MKTKQKNLRDLPEEALTELDAIVELKALADEIAAHDAAYYQNDAPTVSDADYDALRRRNSAIEARFPRQVRDDSPSKRVGAAPQSGFAKVKHTKAMLSLGNVFDEDELVEFVTGVRRFLKELRDDDKLSLEMVSEAKIDGLSISLRYEKGRFVQGLTRGDGISGEDVSANLLSLKDIPKRIAVKSDAPLPEVLEVRGEVYMAKDDFTRLNAEQVAAGVKPFANPRNAAAGSLRQKDPAVTARRPLHFFAYASGEISGGIAQIAATHWEFLARLEDWGFSVNPLARLCVNVSDMLASYRDVAARRALLPYDIDGMVYKVNRFDWQERLGFVSRAPRWAVAHKFPAEQAQTVLRAISIQVGRTGVLTPVAELTPVTVGGVVVSRATLHNEDEIARKDVRIGDTVIVQRAGDVIPQVVAVVGERRPADSIPFVFPELCPRCGSHAVREPGEVARRCTGGLVCPAQAVERLRHFVSRGAFDIEGLGEKHVRDFLDAGIIKTPADIFRLPDRVEHLRGREGWAEKSIDNLISAIGRRKTISLARFIYALGIPQVGQATARLLAKQYISLERWRAAMDAAHNRESEAYGELIGIDGIGGRVADDILSFMDEAHNRDVLDDLTDLLDRVEPFVAADHGASPIGGKTVVFTGTLEKMTRGEAKARAESLGAKVAGSVSKKTDYLIAGPGAGSKAKKAQDLGVVVLNEDQWMAMLGEA</sequence>